<dbReference type="HOGENOM" id="CLU_1534520_0_0_1"/>
<accession>T1KK28</accession>
<dbReference type="AlphaFoldDB" id="T1KK28"/>
<reference evidence="1" key="2">
    <citation type="submission" date="2015-06" db="UniProtKB">
        <authorList>
            <consortium name="EnsemblMetazoa"/>
        </authorList>
    </citation>
    <scope>IDENTIFICATION</scope>
</reference>
<dbReference type="EMBL" id="CAEY01000172">
    <property type="status" value="NOT_ANNOTATED_CDS"/>
    <property type="molecule type" value="Genomic_DNA"/>
</dbReference>
<sequence length="173" mass="20112">MLCNYGYNYCIDPRTYTCEDGHKPTYQEVRSSFTKIFTGRGVDIELQSARIYCIYAERYCDSSVFDRNSPVYSFNGTTGVRQCDSKDRLLKLGPTPRTSCANGEEIYVYKLRELCFEVAGSYEDKELRSKEFDRCDFTSRGNNLKQFISRGDAFCEYVLLYCNKYKPNIEVKS</sequence>
<keyword evidence="2" id="KW-1185">Reference proteome</keyword>
<protein>
    <submittedName>
        <fullName evidence="1">Uncharacterized protein</fullName>
    </submittedName>
</protein>
<dbReference type="Proteomes" id="UP000015104">
    <property type="component" value="Unassembled WGS sequence"/>
</dbReference>
<reference evidence="2" key="1">
    <citation type="submission" date="2011-08" db="EMBL/GenBank/DDBJ databases">
        <authorList>
            <person name="Rombauts S."/>
        </authorList>
    </citation>
    <scope>NUCLEOTIDE SEQUENCE</scope>
    <source>
        <strain evidence="2">London</strain>
    </source>
</reference>
<name>T1KK28_TETUR</name>
<evidence type="ECO:0000313" key="1">
    <source>
        <dbReference type="EnsemblMetazoa" id="tetur13g02160.1"/>
    </source>
</evidence>
<proteinExistence type="predicted"/>
<organism evidence="1 2">
    <name type="scientific">Tetranychus urticae</name>
    <name type="common">Two-spotted spider mite</name>
    <dbReference type="NCBI Taxonomy" id="32264"/>
    <lineage>
        <taxon>Eukaryota</taxon>
        <taxon>Metazoa</taxon>
        <taxon>Ecdysozoa</taxon>
        <taxon>Arthropoda</taxon>
        <taxon>Chelicerata</taxon>
        <taxon>Arachnida</taxon>
        <taxon>Acari</taxon>
        <taxon>Acariformes</taxon>
        <taxon>Trombidiformes</taxon>
        <taxon>Prostigmata</taxon>
        <taxon>Eleutherengona</taxon>
        <taxon>Raphignathae</taxon>
        <taxon>Tetranychoidea</taxon>
        <taxon>Tetranychidae</taxon>
        <taxon>Tetranychus</taxon>
    </lineage>
</organism>
<evidence type="ECO:0000313" key="2">
    <source>
        <dbReference type="Proteomes" id="UP000015104"/>
    </source>
</evidence>
<dbReference type="EnsemblMetazoa" id="tetur13g02160.1">
    <property type="protein sequence ID" value="tetur13g02160.1"/>
    <property type="gene ID" value="tetur13g02160"/>
</dbReference>